<evidence type="ECO:0000256" key="1">
    <source>
        <dbReference type="SAM" id="MobiDB-lite"/>
    </source>
</evidence>
<evidence type="ECO:0000259" key="2">
    <source>
        <dbReference type="Pfam" id="PF05057"/>
    </source>
</evidence>
<reference evidence="3 4" key="1">
    <citation type="submission" date="2017-08" db="EMBL/GenBank/DDBJ databases">
        <title>Acidophilic green algal genome provides insights into adaptation to an acidic environment.</title>
        <authorList>
            <person name="Hirooka S."/>
            <person name="Hirose Y."/>
            <person name="Kanesaki Y."/>
            <person name="Higuchi S."/>
            <person name="Fujiwara T."/>
            <person name="Onuma R."/>
            <person name="Era A."/>
            <person name="Ohbayashi R."/>
            <person name="Uzuka A."/>
            <person name="Nozaki H."/>
            <person name="Yoshikawa H."/>
            <person name="Miyagishima S.Y."/>
        </authorList>
    </citation>
    <scope>NUCLEOTIDE SEQUENCE [LARGE SCALE GENOMIC DNA]</scope>
    <source>
        <strain evidence="3 4">NIES-2499</strain>
    </source>
</reference>
<dbReference type="AlphaFoldDB" id="A0A250X8L9"/>
<organism evidence="3 4">
    <name type="scientific">Chlamydomonas eustigma</name>
    <dbReference type="NCBI Taxonomy" id="1157962"/>
    <lineage>
        <taxon>Eukaryota</taxon>
        <taxon>Viridiplantae</taxon>
        <taxon>Chlorophyta</taxon>
        <taxon>core chlorophytes</taxon>
        <taxon>Chlorophyceae</taxon>
        <taxon>CS clade</taxon>
        <taxon>Chlamydomonadales</taxon>
        <taxon>Chlamydomonadaceae</taxon>
        <taxon>Chlamydomonas</taxon>
    </lineage>
</organism>
<evidence type="ECO:0000313" key="3">
    <source>
        <dbReference type="EMBL" id="GAX79423.1"/>
    </source>
</evidence>
<dbReference type="OrthoDB" id="273452at2759"/>
<sequence length="413" mass="45877">MHRYLKCNWQLEQPKIVDKWLVSLPQWLVRLPQWLAVNTCMSDEEAQATMAATMRLQMKRSPRFEIPVVHNVSFWELPHSHPIFHIDDSLAQYPPAPRSDKFPPSASATPDTSPQRPVAHPKPNQEGSSEALRNGSSSAGAPTTPRGGAQMPIQRTVTPPTVNSSGQSAGRKGRSTIHAIIFVHGFQGSSTDMCLIKGNLSLLYPNMECYSSRCNEENTSESLQEMGSKLACEVADYLKPHASSTRRPLVALSFVGHSLGNLIIRSALTCQELKPFLHLLHLYVSLSGPHLGNLYSTNTVLDTGISVLKSVSGKGKCLHQLSFTDASNIQDCFLYRLAQKSRLADFKYIMLVTSPQDRYVPYHSARLSKCLAAVKDPKRGPAYNAMLKMLLQDVGEPDHAQLIRIDVDFDFKK</sequence>
<dbReference type="Pfam" id="PF05057">
    <property type="entry name" value="DUF676"/>
    <property type="match status" value="1"/>
</dbReference>
<feature type="compositionally biased region" description="Low complexity" evidence="1">
    <location>
        <begin position="103"/>
        <end position="114"/>
    </location>
</feature>
<feature type="compositionally biased region" description="Polar residues" evidence="1">
    <location>
        <begin position="153"/>
        <end position="168"/>
    </location>
</feature>
<evidence type="ECO:0000313" key="4">
    <source>
        <dbReference type="Proteomes" id="UP000232323"/>
    </source>
</evidence>
<dbReference type="InterPro" id="IPR029058">
    <property type="entry name" value="AB_hydrolase_fold"/>
</dbReference>
<keyword evidence="4" id="KW-1185">Reference proteome</keyword>
<protein>
    <recommendedName>
        <fullName evidence="2">DUF676 domain-containing protein</fullName>
    </recommendedName>
</protein>
<dbReference type="PANTHER" id="PTHR12482">
    <property type="entry name" value="LIPASE ROG1-RELATED-RELATED"/>
    <property type="match status" value="1"/>
</dbReference>
<accession>A0A250X8L9</accession>
<dbReference type="InterPro" id="IPR007751">
    <property type="entry name" value="DUF676_lipase-like"/>
</dbReference>
<dbReference type="EMBL" id="BEGY01000042">
    <property type="protein sequence ID" value="GAX79423.1"/>
    <property type="molecule type" value="Genomic_DNA"/>
</dbReference>
<feature type="domain" description="DUF676" evidence="2">
    <location>
        <begin position="177"/>
        <end position="364"/>
    </location>
</feature>
<dbReference type="Gene3D" id="3.40.50.1820">
    <property type="entry name" value="alpha/beta hydrolase"/>
    <property type="match status" value="1"/>
</dbReference>
<comment type="caution">
    <text evidence="3">The sequence shown here is derived from an EMBL/GenBank/DDBJ whole genome shotgun (WGS) entry which is preliminary data.</text>
</comment>
<dbReference type="SUPFAM" id="SSF53474">
    <property type="entry name" value="alpha/beta-Hydrolases"/>
    <property type="match status" value="1"/>
</dbReference>
<proteinExistence type="predicted"/>
<gene>
    <name evidence="3" type="ORF">CEUSTIGMA_g6864.t1</name>
</gene>
<name>A0A250X8L9_9CHLO</name>
<feature type="region of interest" description="Disordered" evidence="1">
    <location>
        <begin position="94"/>
        <end position="171"/>
    </location>
</feature>
<dbReference type="PANTHER" id="PTHR12482:SF11">
    <property type="entry name" value="LIPASE YOR059C ISOFORM X1"/>
    <property type="match status" value="1"/>
</dbReference>
<dbReference type="InterPro" id="IPR044294">
    <property type="entry name" value="Lipase-like"/>
</dbReference>
<dbReference type="Proteomes" id="UP000232323">
    <property type="component" value="Unassembled WGS sequence"/>
</dbReference>